<comment type="similarity">
    <text evidence="1">Belongs to the protein kinase superfamily. CAMK Ser/Thr protein kinase family. PIM subfamily.</text>
</comment>
<feature type="compositionally biased region" description="Basic and acidic residues" evidence="10">
    <location>
        <begin position="28"/>
        <end position="50"/>
    </location>
</feature>
<dbReference type="PANTHER" id="PTHR22984">
    <property type="entry name" value="SERINE/THREONINE-PROTEIN KINASE PIM"/>
    <property type="match status" value="1"/>
</dbReference>
<accession>A0A3N0XWC2</accession>
<comment type="caution">
    <text evidence="12">The sequence shown here is derived from an EMBL/GenBank/DDBJ whole genome shotgun (WGS) entry which is preliminary data.</text>
</comment>
<dbReference type="OrthoDB" id="248495at2759"/>
<evidence type="ECO:0000256" key="9">
    <source>
        <dbReference type="ARBA" id="ARBA00048679"/>
    </source>
</evidence>
<gene>
    <name evidence="12" type="ORF">DPX16_8055</name>
</gene>
<dbReference type="SUPFAM" id="SSF56112">
    <property type="entry name" value="Protein kinase-like (PK-like)"/>
    <property type="match status" value="1"/>
</dbReference>
<keyword evidence="5" id="KW-0547">Nucleotide-binding</keyword>
<evidence type="ECO:0000256" key="1">
    <source>
        <dbReference type="ARBA" id="ARBA00005505"/>
    </source>
</evidence>
<organism evidence="12 13">
    <name type="scientific">Anabarilius grahami</name>
    <name type="common">Kanglang fish</name>
    <name type="synonym">Barilius grahami</name>
    <dbReference type="NCBI Taxonomy" id="495550"/>
    <lineage>
        <taxon>Eukaryota</taxon>
        <taxon>Metazoa</taxon>
        <taxon>Chordata</taxon>
        <taxon>Craniata</taxon>
        <taxon>Vertebrata</taxon>
        <taxon>Euteleostomi</taxon>
        <taxon>Actinopterygii</taxon>
        <taxon>Neopterygii</taxon>
        <taxon>Teleostei</taxon>
        <taxon>Ostariophysi</taxon>
        <taxon>Cypriniformes</taxon>
        <taxon>Xenocyprididae</taxon>
        <taxon>Xenocypridinae</taxon>
        <taxon>Xenocypridinae incertae sedis</taxon>
        <taxon>Anabarilius</taxon>
    </lineage>
</organism>
<evidence type="ECO:0000256" key="7">
    <source>
        <dbReference type="ARBA" id="ARBA00022840"/>
    </source>
</evidence>
<sequence>MGQRSSRRVLSFTDSEQVDDPNPSSSTAEKHPHRPDEKPVVVAEGERDVPNSRPKKKKKKKGGNFFKWLSFGGKKKSTKNKSSDQGEMKDQDIETKKYRRSTDDQKSLQSISRSVEVIDLEEPPAGVLLVLPAAEPLVQAELQTQVHDAPVSLTAGETSPLTKPLDSNEVNMRPEDDICCRYAIGSKLGQGGFGAVYEGTRLADGQKPDHPKPLPKEVALTILANKGPMTDIIKLLDWQDQQDFYVMVLERFSDSMDVFCFVESNGGSIDEKFARFIMWGATLAVDECCRRGVYHGDMKLENLLIDFDNLEVKLIDFGCGDLLTESAYTRFCGTMMYCPPECRMKGEFHAKTATVWTLGILLFRMLCGHFPDTFDLYRINMNTWYKPGLTEGVRPVTSTPEVSSVQKIFLFEEKNPPQTRAQDEMKDQSTEMETSRSTDGVRPVTPEVSSVHLCVCGLNPVASPSIHFSLLHLGLKQQH</sequence>
<dbReference type="EC" id="2.7.11.1" evidence="2"/>
<dbReference type="Pfam" id="PF00069">
    <property type="entry name" value="Pkinase"/>
    <property type="match status" value="1"/>
</dbReference>
<keyword evidence="6 12" id="KW-0418">Kinase</keyword>
<evidence type="ECO:0000256" key="8">
    <source>
        <dbReference type="ARBA" id="ARBA00047899"/>
    </source>
</evidence>
<name>A0A3N0XWC2_ANAGA</name>
<dbReference type="SMART" id="SM00220">
    <property type="entry name" value="S_TKc"/>
    <property type="match status" value="1"/>
</dbReference>
<dbReference type="PROSITE" id="PS00108">
    <property type="entry name" value="PROTEIN_KINASE_ST"/>
    <property type="match status" value="1"/>
</dbReference>
<evidence type="ECO:0000256" key="2">
    <source>
        <dbReference type="ARBA" id="ARBA00012513"/>
    </source>
</evidence>
<dbReference type="InterPro" id="IPR011009">
    <property type="entry name" value="Kinase-like_dom_sf"/>
</dbReference>
<keyword evidence="13" id="KW-1185">Reference proteome</keyword>
<proteinExistence type="inferred from homology"/>
<feature type="domain" description="Protein kinase" evidence="11">
    <location>
        <begin position="182"/>
        <end position="475"/>
    </location>
</feature>
<dbReference type="GO" id="GO:0007346">
    <property type="term" value="P:regulation of mitotic cell cycle"/>
    <property type="evidence" value="ECO:0007669"/>
    <property type="project" value="TreeGrafter"/>
</dbReference>
<dbReference type="AlphaFoldDB" id="A0A3N0XWC2"/>
<evidence type="ECO:0000256" key="4">
    <source>
        <dbReference type="ARBA" id="ARBA00022679"/>
    </source>
</evidence>
<dbReference type="EMBL" id="RJVU01058740">
    <property type="protein sequence ID" value="ROJ94851.1"/>
    <property type="molecule type" value="Genomic_DNA"/>
</dbReference>
<dbReference type="GO" id="GO:0005524">
    <property type="term" value="F:ATP binding"/>
    <property type="evidence" value="ECO:0007669"/>
    <property type="project" value="UniProtKB-KW"/>
</dbReference>
<evidence type="ECO:0000256" key="6">
    <source>
        <dbReference type="ARBA" id="ARBA00022777"/>
    </source>
</evidence>
<keyword evidence="4" id="KW-0808">Transferase</keyword>
<evidence type="ECO:0000256" key="5">
    <source>
        <dbReference type="ARBA" id="ARBA00022741"/>
    </source>
</evidence>
<dbReference type="GO" id="GO:0004674">
    <property type="term" value="F:protein serine/threonine kinase activity"/>
    <property type="evidence" value="ECO:0007669"/>
    <property type="project" value="UniProtKB-KW"/>
</dbReference>
<dbReference type="PROSITE" id="PS50011">
    <property type="entry name" value="PROTEIN_KINASE_DOM"/>
    <property type="match status" value="1"/>
</dbReference>
<dbReference type="InterPro" id="IPR008271">
    <property type="entry name" value="Ser/Thr_kinase_AS"/>
</dbReference>
<feature type="compositionally biased region" description="Basic and acidic residues" evidence="10">
    <location>
        <begin position="416"/>
        <end position="436"/>
    </location>
</feature>
<evidence type="ECO:0000256" key="3">
    <source>
        <dbReference type="ARBA" id="ARBA00022527"/>
    </source>
</evidence>
<comment type="catalytic activity">
    <reaction evidence="9">
        <text>L-seryl-[protein] + ATP = O-phospho-L-seryl-[protein] + ADP + H(+)</text>
        <dbReference type="Rhea" id="RHEA:17989"/>
        <dbReference type="Rhea" id="RHEA-COMP:9863"/>
        <dbReference type="Rhea" id="RHEA-COMP:11604"/>
        <dbReference type="ChEBI" id="CHEBI:15378"/>
        <dbReference type="ChEBI" id="CHEBI:29999"/>
        <dbReference type="ChEBI" id="CHEBI:30616"/>
        <dbReference type="ChEBI" id="CHEBI:83421"/>
        <dbReference type="ChEBI" id="CHEBI:456216"/>
        <dbReference type="EC" id="2.7.11.1"/>
    </reaction>
</comment>
<dbReference type="GO" id="GO:0043066">
    <property type="term" value="P:negative regulation of apoptotic process"/>
    <property type="evidence" value="ECO:0007669"/>
    <property type="project" value="TreeGrafter"/>
</dbReference>
<feature type="region of interest" description="Disordered" evidence="10">
    <location>
        <begin position="1"/>
        <end position="110"/>
    </location>
</feature>
<evidence type="ECO:0000259" key="11">
    <source>
        <dbReference type="PROSITE" id="PS50011"/>
    </source>
</evidence>
<dbReference type="Gene3D" id="1.10.510.10">
    <property type="entry name" value="Transferase(Phosphotransferase) domain 1"/>
    <property type="match status" value="1"/>
</dbReference>
<dbReference type="InterPro" id="IPR051138">
    <property type="entry name" value="PIM_Ser/Thr_kinase"/>
</dbReference>
<dbReference type="InterPro" id="IPR000719">
    <property type="entry name" value="Prot_kinase_dom"/>
</dbReference>
<keyword evidence="7" id="KW-0067">ATP-binding</keyword>
<feature type="region of interest" description="Disordered" evidence="10">
    <location>
        <begin position="416"/>
        <end position="444"/>
    </location>
</feature>
<dbReference type="Proteomes" id="UP000281406">
    <property type="component" value="Unassembled WGS sequence"/>
</dbReference>
<evidence type="ECO:0000313" key="12">
    <source>
        <dbReference type="EMBL" id="ROJ94851.1"/>
    </source>
</evidence>
<keyword evidence="3" id="KW-0723">Serine/threonine-protein kinase</keyword>
<reference evidence="12 13" key="1">
    <citation type="submission" date="2018-10" db="EMBL/GenBank/DDBJ databases">
        <title>Genome assembly for a Yunnan-Guizhou Plateau 3E fish, Anabarilius grahami (Regan), and its evolutionary and genetic applications.</title>
        <authorList>
            <person name="Jiang W."/>
        </authorList>
    </citation>
    <scope>NUCLEOTIDE SEQUENCE [LARGE SCALE GENOMIC DNA]</scope>
    <source>
        <strain evidence="12">AG-KIZ</strain>
        <tissue evidence="12">Muscle</tissue>
    </source>
</reference>
<comment type="catalytic activity">
    <reaction evidence="8">
        <text>L-threonyl-[protein] + ATP = O-phospho-L-threonyl-[protein] + ADP + H(+)</text>
        <dbReference type="Rhea" id="RHEA:46608"/>
        <dbReference type="Rhea" id="RHEA-COMP:11060"/>
        <dbReference type="Rhea" id="RHEA-COMP:11605"/>
        <dbReference type="ChEBI" id="CHEBI:15378"/>
        <dbReference type="ChEBI" id="CHEBI:30013"/>
        <dbReference type="ChEBI" id="CHEBI:30616"/>
        <dbReference type="ChEBI" id="CHEBI:61977"/>
        <dbReference type="ChEBI" id="CHEBI:456216"/>
        <dbReference type="EC" id="2.7.11.1"/>
    </reaction>
</comment>
<protein>
    <recommendedName>
        <fullName evidence="2">non-specific serine/threonine protein kinase</fullName>
        <ecNumber evidence="2">2.7.11.1</ecNumber>
    </recommendedName>
</protein>
<feature type="compositionally biased region" description="Basic residues" evidence="10">
    <location>
        <begin position="53"/>
        <end position="62"/>
    </location>
</feature>
<dbReference type="Gene3D" id="3.30.200.20">
    <property type="entry name" value="Phosphorylase Kinase, domain 1"/>
    <property type="match status" value="2"/>
</dbReference>
<evidence type="ECO:0000256" key="10">
    <source>
        <dbReference type="SAM" id="MobiDB-lite"/>
    </source>
</evidence>
<feature type="compositionally biased region" description="Basic and acidic residues" evidence="10">
    <location>
        <begin position="81"/>
        <end position="106"/>
    </location>
</feature>
<dbReference type="GO" id="GO:0005737">
    <property type="term" value="C:cytoplasm"/>
    <property type="evidence" value="ECO:0007669"/>
    <property type="project" value="TreeGrafter"/>
</dbReference>
<dbReference type="PANTHER" id="PTHR22984:SF11">
    <property type="entry name" value="AURORA KINASE-RELATED"/>
    <property type="match status" value="1"/>
</dbReference>
<evidence type="ECO:0000313" key="13">
    <source>
        <dbReference type="Proteomes" id="UP000281406"/>
    </source>
</evidence>